<comment type="similarity">
    <text evidence="1">Belongs to the beta-catenin family.</text>
</comment>
<dbReference type="Proteomes" id="UP000268093">
    <property type="component" value="Unassembled WGS sequence"/>
</dbReference>
<accession>A0A433AUB3</accession>
<sequence length="641" mass="69750">MDPLLLPRPQWLEDEDLPHCASCAASFSALKRRVRIKTVHLSHLYWRCSDFPSHDSITVDNGESVTSLHKSIFSPLFVVQKVTVGNIFCHDCSSRNVPLPQLGYGTKPVRVCNGCIEVAYLVTYAVDEDHGLNTQVHGARGLLEIIERDDESDLTKLVAYGGLDTILWLGRPQQGSELHVLASTALATLSEKESMRPILISKGALSALIALIKSYSQRPALDARALRSFNTQPSNSDSTLLTNISANPNESVVTVLLNSAHTIYQLVRGGFLSHTQLFSEGTFTCLVQLSSFELEQAAIAIVGTDKQNVSNSEGSDDAASTAADLQRCSIIQGIAAKAISGIAANAANQYSIIESVKESDWLATLLSSPNAEVRKYGAKTMAYLSLRNGKWDYAISHKSWLIKGDGAKALALLIAVPRVEYEDHRQGETELDASASVAIVSHACCALSQALLISQPNLLQHLSDVVALYSANAEIQRHVARCFANFALYEHNKDLMLSEDIQDVDSVTSSSHMRFNVVPTLLAMGHSASATPEVRRHITRAVDNLVSGSNDDFHARLIPSIPLITTIFNTSSDADTRKRASSVLEKLTSAEAAGTGGSIENHEYNDNMKEMAEEAIISDGDEGRITNTFSVQIMELEEEDE</sequence>
<dbReference type="InterPro" id="IPR013083">
    <property type="entry name" value="Znf_RING/FYVE/PHD"/>
</dbReference>
<keyword evidence="5" id="KW-0862">Zinc</keyword>
<organism evidence="7 8">
    <name type="scientific">Jimgerdemannia flammicorona</name>
    <dbReference type="NCBI Taxonomy" id="994334"/>
    <lineage>
        <taxon>Eukaryota</taxon>
        <taxon>Fungi</taxon>
        <taxon>Fungi incertae sedis</taxon>
        <taxon>Mucoromycota</taxon>
        <taxon>Mucoromycotina</taxon>
        <taxon>Endogonomycetes</taxon>
        <taxon>Endogonales</taxon>
        <taxon>Endogonaceae</taxon>
        <taxon>Jimgerdemannia</taxon>
    </lineage>
</organism>
<dbReference type="Gene3D" id="1.25.10.10">
    <property type="entry name" value="Leucine-rich Repeat Variant"/>
    <property type="match status" value="2"/>
</dbReference>
<protein>
    <submittedName>
        <fullName evidence="7">Armadillo-type protein</fullName>
    </submittedName>
</protein>
<comment type="caution">
    <text evidence="7">The sequence shown here is derived from an EMBL/GenBank/DDBJ whole genome shotgun (WGS) entry which is preliminary data.</text>
</comment>
<dbReference type="InterPro" id="IPR016024">
    <property type="entry name" value="ARM-type_fold"/>
</dbReference>
<dbReference type="InterPro" id="IPR045156">
    <property type="entry name" value="Vac8"/>
</dbReference>
<keyword evidence="3" id="KW-0677">Repeat</keyword>
<dbReference type="EMBL" id="RBNI01016987">
    <property type="protein sequence ID" value="RUP06325.1"/>
    <property type="molecule type" value="Genomic_DNA"/>
</dbReference>
<dbReference type="GO" id="GO:0071562">
    <property type="term" value="P:nucleus-vacuole junction assembly"/>
    <property type="evidence" value="ECO:0007669"/>
    <property type="project" value="InterPro"/>
</dbReference>
<reference evidence="7 8" key="1">
    <citation type="journal article" date="2018" name="New Phytol.">
        <title>Phylogenomics of Endogonaceae and evolution of mycorrhizas within Mucoromycota.</title>
        <authorList>
            <person name="Chang Y."/>
            <person name="Desiro A."/>
            <person name="Na H."/>
            <person name="Sandor L."/>
            <person name="Lipzen A."/>
            <person name="Clum A."/>
            <person name="Barry K."/>
            <person name="Grigoriev I.V."/>
            <person name="Martin F.M."/>
            <person name="Stajich J.E."/>
            <person name="Smith M.E."/>
            <person name="Bonito G."/>
            <person name="Spatafora J.W."/>
        </authorList>
    </citation>
    <scope>NUCLEOTIDE SEQUENCE [LARGE SCALE GENOMIC DNA]</scope>
    <source>
        <strain evidence="7 8">GMNB39</strain>
    </source>
</reference>
<proteinExistence type="inferred from homology"/>
<dbReference type="AlphaFoldDB" id="A0A433AUB3"/>
<feature type="domain" description="FYVE zinc finger" evidence="6">
    <location>
        <begin position="6"/>
        <end position="121"/>
    </location>
</feature>
<dbReference type="OrthoDB" id="660555at2759"/>
<evidence type="ECO:0000259" key="6">
    <source>
        <dbReference type="SMART" id="SM00064"/>
    </source>
</evidence>
<evidence type="ECO:0000256" key="1">
    <source>
        <dbReference type="ARBA" id="ARBA00005462"/>
    </source>
</evidence>
<keyword evidence="4" id="KW-0863">Zinc-finger</keyword>
<keyword evidence="8" id="KW-1185">Reference proteome</keyword>
<evidence type="ECO:0000313" key="8">
    <source>
        <dbReference type="Proteomes" id="UP000268093"/>
    </source>
</evidence>
<dbReference type="InterPro" id="IPR000306">
    <property type="entry name" value="Znf_FYVE"/>
</dbReference>
<evidence type="ECO:0000256" key="2">
    <source>
        <dbReference type="ARBA" id="ARBA00022723"/>
    </source>
</evidence>
<dbReference type="Gene3D" id="3.30.40.10">
    <property type="entry name" value="Zinc/RING finger domain, C3HC4 (zinc finger)"/>
    <property type="match status" value="1"/>
</dbReference>
<dbReference type="SUPFAM" id="SSF48371">
    <property type="entry name" value="ARM repeat"/>
    <property type="match status" value="1"/>
</dbReference>
<gene>
    <name evidence="7" type="ORF">BC936DRAFT_140409</name>
</gene>
<keyword evidence="2" id="KW-0479">Metal-binding</keyword>
<dbReference type="InterPro" id="IPR011011">
    <property type="entry name" value="Znf_FYVE_PHD"/>
</dbReference>
<name>A0A433AUB3_9FUNG</name>
<dbReference type="PANTHER" id="PTHR47249">
    <property type="entry name" value="VACUOLAR PROTEIN 8"/>
    <property type="match status" value="1"/>
</dbReference>
<dbReference type="SMART" id="SM00064">
    <property type="entry name" value="FYVE"/>
    <property type="match status" value="1"/>
</dbReference>
<evidence type="ECO:0000256" key="3">
    <source>
        <dbReference type="ARBA" id="ARBA00022737"/>
    </source>
</evidence>
<dbReference type="PANTHER" id="PTHR47249:SF1">
    <property type="entry name" value="VACUOLAR PROTEIN 8"/>
    <property type="match status" value="1"/>
</dbReference>
<dbReference type="GO" id="GO:0043495">
    <property type="term" value="F:protein-membrane adaptor activity"/>
    <property type="evidence" value="ECO:0007669"/>
    <property type="project" value="InterPro"/>
</dbReference>
<dbReference type="InterPro" id="IPR011989">
    <property type="entry name" value="ARM-like"/>
</dbReference>
<evidence type="ECO:0000313" key="7">
    <source>
        <dbReference type="EMBL" id="RUP06325.1"/>
    </source>
</evidence>
<evidence type="ECO:0000256" key="4">
    <source>
        <dbReference type="ARBA" id="ARBA00022771"/>
    </source>
</evidence>
<dbReference type="GO" id="GO:0008270">
    <property type="term" value="F:zinc ion binding"/>
    <property type="evidence" value="ECO:0007669"/>
    <property type="project" value="UniProtKB-KW"/>
</dbReference>
<dbReference type="SUPFAM" id="SSF57903">
    <property type="entry name" value="FYVE/PHD zinc finger"/>
    <property type="match status" value="1"/>
</dbReference>
<evidence type="ECO:0000256" key="5">
    <source>
        <dbReference type="ARBA" id="ARBA00022833"/>
    </source>
</evidence>